<evidence type="ECO:0000256" key="5">
    <source>
        <dbReference type="ARBA" id="ARBA00034031"/>
    </source>
</evidence>
<comment type="similarity">
    <text evidence="1">Belongs to the tRNA-intron endonuclease family.</text>
</comment>
<evidence type="ECO:0000259" key="8">
    <source>
        <dbReference type="Pfam" id="PF26577"/>
    </source>
</evidence>
<feature type="compositionally biased region" description="Basic and acidic residues" evidence="6">
    <location>
        <begin position="17"/>
        <end position="28"/>
    </location>
</feature>
<dbReference type="InterPro" id="IPR059049">
    <property type="entry name" value="TSEN34_N"/>
</dbReference>
<dbReference type="EC" id="4.6.1.16" evidence="2"/>
<keyword evidence="3" id="KW-0819">tRNA processing</keyword>
<keyword evidence="10" id="KW-1185">Reference proteome</keyword>
<evidence type="ECO:0000256" key="3">
    <source>
        <dbReference type="ARBA" id="ARBA00022694"/>
    </source>
</evidence>
<dbReference type="PANTHER" id="PTHR13070:SF0">
    <property type="entry name" value="TRNA-SPLICING ENDONUCLEASE SUBUNIT SEN34"/>
    <property type="match status" value="1"/>
</dbReference>
<feature type="domain" description="TSEN34 N-terminal" evidence="8">
    <location>
        <begin position="59"/>
        <end position="128"/>
    </location>
</feature>
<sequence>MAAQQIDKGCDPPVPLEKQREVPSHDHQSMKFIKTESVGGLPTQKPYADRLAAPADRVITISVGVQGSLLVWDPLDAIVLQRNYRIQGASMGMHPRVPVQDAFMSLPIALMPEEGAYLRDKQQARFEDESSLVKMPTLMDVVKFHDARKVQVSQQDEIYDKLRPRHFDLHRDVVYSKYLRELQEAAAVEGVKLPESPDDLWELLRARLLAHPDLQNQVVNVELPTRSWRAQMGGLKMAEIAFHYPETSKERCFYAAYAALMDRGFSVTSGSNYGADFLAFKGDPHLVYSSYMVKVINVAEGDSLDDYLRLGRVATTAKKALLWVMVSEDLLVEFCCSKWSLMK</sequence>
<dbReference type="GO" id="GO:0005634">
    <property type="term" value="C:nucleus"/>
    <property type="evidence" value="ECO:0007669"/>
    <property type="project" value="UniProtKB-ARBA"/>
</dbReference>
<dbReference type="PANTHER" id="PTHR13070">
    <property type="entry name" value="TRNA-SPLICING ENDONUCLEASE SUBUNIT SEN34-RELATED"/>
    <property type="match status" value="1"/>
</dbReference>
<feature type="domain" description="tRNA intron endonuclease catalytic" evidence="7">
    <location>
        <begin position="254"/>
        <end position="329"/>
    </location>
</feature>
<dbReference type="CDD" id="cd22363">
    <property type="entry name" value="tRNA-intron_lyase_C"/>
    <property type="match status" value="1"/>
</dbReference>
<dbReference type="Pfam" id="PF26577">
    <property type="entry name" value="TSEN34_N"/>
    <property type="match status" value="1"/>
</dbReference>
<evidence type="ECO:0000256" key="4">
    <source>
        <dbReference type="ARBA" id="ARBA00023239"/>
    </source>
</evidence>
<feature type="region of interest" description="Disordered" evidence="6">
    <location>
        <begin position="1"/>
        <end position="28"/>
    </location>
</feature>
<evidence type="ECO:0000256" key="6">
    <source>
        <dbReference type="SAM" id="MobiDB-lite"/>
    </source>
</evidence>
<comment type="catalytic activity">
    <reaction evidence="5">
        <text>pretRNA = a 3'-half-tRNA molecule with a 5'-OH end + a 5'-half-tRNA molecule with a 2',3'-cyclic phosphate end + an intron with a 2',3'-cyclic phosphate and a 5'-hydroxyl terminus.</text>
        <dbReference type="EC" id="4.6.1.16"/>
    </reaction>
</comment>
<dbReference type="InterPro" id="IPR036167">
    <property type="entry name" value="tRNA_intron_Endo_cat-like_sf"/>
</dbReference>
<dbReference type="OrthoDB" id="48041at2759"/>
<dbReference type="Pfam" id="PF01974">
    <property type="entry name" value="tRNA_int_endo"/>
    <property type="match status" value="1"/>
</dbReference>
<dbReference type="GO" id="GO:0000213">
    <property type="term" value="F:tRNA-intron lyase activity"/>
    <property type="evidence" value="ECO:0007669"/>
    <property type="project" value="UniProtKB-EC"/>
</dbReference>
<dbReference type="InterPro" id="IPR006677">
    <property type="entry name" value="tRNA_intron_Endonuc_cat-like"/>
</dbReference>
<dbReference type="Gene3D" id="3.40.1350.10">
    <property type="match status" value="1"/>
</dbReference>
<dbReference type="GO" id="GO:0000379">
    <property type="term" value="P:tRNA-type intron splice site recognition and cleavage"/>
    <property type="evidence" value="ECO:0007669"/>
    <property type="project" value="TreeGrafter"/>
</dbReference>
<gene>
    <name evidence="9" type="ORF">BV898_06428</name>
</gene>
<proteinExistence type="inferred from homology"/>
<evidence type="ECO:0000313" key="9">
    <source>
        <dbReference type="EMBL" id="OQV19656.1"/>
    </source>
</evidence>
<evidence type="ECO:0000256" key="1">
    <source>
        <dbReference type="ARBA" id="ARBA00008078"/>
    </source>
</evidence>
<evidence type="ECO:0000259" key="7">
    <source>
        <dbReference type="Pfam" id="PF01974"/>
    </source>
</evidence>
<protein>
    <recommendedName>
        <fullName evidence="2">tRNA-intron lyase</fullName>
        <ecNumber evidence="2">4.6.1.16</ecNumber>
    </recommendedName>
</protein>
<dbReference type="InterPro" id="IPR011856">
    <property type="entry name" value="tRNA_endonuc-like_dom_sf"/>
</dbReference>
<dbReference type="GO" id="GO:0003676">
    <property type="term" value="F:nucleic acid binding"/>
    <property type="evidence" value="ECO:0007669"/>
    <property type="project" value="InterPro"/>
</dbReference>
<comment type="caution">
    <text evidence="9">The sequence shown here is derived from an EMBL/GenBank/DDBJ whole genome shotgun (WGS) entry which is preliminary data.</text>
</comment>
<accession>A0A1W0WWX0</accession>
<dbReference type="EMBL" id="MTYJ01000037">
    <property type="protein sequence ID" value="OQV19656.1"/>
    <property type="molecule type" value="Genomic_DNA"/>
</dbReference>
<reference evidence="10" key="1">
    <citation type="submission" date="2017-01" db="EMBL/GenBank/DDBJ databases">
        <title>Comparative genomics of anhydrobiosis in the tardigrade Hypsibius dujardini.</title>
        <authorList>
            <person name="Yoshida Y."/>
            <person name="Koutsovoulos G."/>
            <person name="Laetsch D."/>
            <person name="Stevens L."/>
            <person name="Kumar S."/>
            <person name="Horikawa D."/>
            <person name="Ishino K."/>
            <person name="Komine S."/>
            <person name="Tomita M."/>
            <person name="Blaxter M."/>
            <person name="Arakawa K."/>
        </authorList>
    </citation>
    <scope>NUCLEOTIDE SEQUENCE [LARGE SCALE GENOMIC DNA]</scope>
    <source>
        <strain evidence="10">Z151</strain>
    </source>
</reference>
<dbReference type="Proteomes" id="UP000192578">
    <property type="component" value="Unassembled WGS sequence"/>
</dbReference>
<dbReference type="SUPFAM" id="SSF53032">
    <property type="entry name" value="tRNA-intron endonuclease catalytic domain-like"/>
    <property type="match status" value="1"/>
</dbReference>
<keyword evidence="4" id="KW-0456">Lyase</keyword>
<organism evidence="9 10">
    <name type="scientific">Hypsibius exemplaris</name>
    <name type="common">Freshwater tardigrade</name>
    <dbReference type="NCBI Taxonomy" id="2072580"/>
    <lineage>
        <taxon>Eukaryota</taxon>
        <taxon>Metazoa</taxon>
        <taxon>Ecdysozoa</taxon>
        <taxon>Tardigrada</taxon>
        <taxon>Eutardigrada</taxon>
        <taxon>Parachela</taxon>
        <taxon>Hypsibioidea</taxon>
        <taxon>Hypsibiidae</taxon>
        <taxon>Hypsibius</taxon>
    </lineage>
</organism>
<dbReference type="AlphaFoldDB" id="A0A1W0WWX0"/>
<evidence type="ECO:0000313" key="10">
    <source>
        <dbReference type="Proteomes" id="UP000192578"/>
    </source>
</evidence>
<evidence type="ECO:0000256" key="2">
    <source>
        <dbReference type="ARBA" id="ARBA00012573"/>
    </source>
</evidence>
<name>A0A1W0WWX0_HYPEX</name>